<name>A0ABQ8I160_9ROSI</name>
<protein>
    <submittedName>
        <fullName evidence="2">Uncharacterized protein</fullName>
    </submittedName>
</protein>
<gene>
    <name evidence="2" type="ORF">JRO89_XS05G0093400</name>
</gene>
<evidence type="ECO:0000256" key="1">
    <source>
        <dbReference type="SAM" id="MobiDB-lite"/>
    </source>
</evidence>
<accession>A0ABQ8I160</accession>
<organism evidence="2 3">
    <name type="scientific">Xanthoceras sorbifolium</name>
    <dbReference type="NCBI Taxonomy" id="99658"/>
    <lineage>
        <taxon>Eukaryota</taxon>
        <taxon>Viridiplantae</taxon>
        <taxon>Streptophyta</taxon>
        <taxon>Embryophyta</taxon>
        <taxon>Tracheophyta</taxon>
        <taxon>Spermatophyta</taxon>
        <taxon>Magnoliopsida</taxon>
        <taxon>eudicotyledons</taxon>
        <taxon>Gunneridae</taxon>
        <taxon>Pentapetalae</taxon>
        <taxon>rosids</taxon>
        <taxon>malvids</taxon>
        <taxon>Sapindales</taxon>
        <taxon>Sapindaceae</taxon>
        <taxon>Xanthoceroideae</taxon>
        <taxon>Xanthoceras</taxon>
    </lineage>
</organism>
<reference evidence="2 3" key="1">
    <citation type="submission" date="2021-02" db="EMBL/GenBank/DDBJ databases">
        <title>Plant Genome Project.</title>
        <authorList>
            <person name="Zhang R.-G."/>
        </authorList>
    </citation>
    <scope>NUCLEOTIDE SEQUENCE [LARGE SCALE GENOMIC DNA]</scope>
    <source>
        <tissue evidence="2">Leaves</tissue>
    </source>
</reference>
<feature type="region of interest" description="Disordered" evidence="1">
    <location>
        <begin position="1"/>
        <end position="25"/>
    </location>
</feature>
<sequence>MYGSPKRHNKHHDHHHQSQQYQSWDSSNGYGVYATIQHPEAQQYQYANVTQHNNYEDYVLQDPRRTHAVAYERPRAPVRVNSDDYKVAENIDAEAEEFIKIEHKKFLRLMSQAPG</sequence>
<evidence type="ECO:0000313" key="3">
    <source>
        <dbReference type="Proteomes" id="UP000827721"/>
    </source>
</evidence>
<proteinExistence type="predicted"/>
<dbReference type="Proteomes" id="UP000827721">
    <property type="component" value="Unassembled WGS sequence"/>
</dbReference>
<dbReference type="EMBL" id="JAFEMO010000005">
    <property type="protein sequence ID" value="KAH7570364.1"/>
    <property type="molecule type" value="Genomic_DNA"/>
</dbReference>
<feature type="compositionally biased region" description="Basic residues" evidence="1">
    <location>
        <begin position="1"/>
        <end position="17"/>
    </location>
</feature>
<comment type="caution">
    <text evidence="2">The sequence shown here is derived from an EMBL/GenBank/DDBJ whole genome shotgun (WGS) entry which is preliminary data.</text>
</comment>
<keyword evidence="3" id="KW-1185">Reference proteome</keyword>
<evidence type="ECO:0000313" key="2">
    <source>
        <dbReference type="EMBL" id="KAH7570364.1"/>
    </source>
</evidence>